<organism evidence="10 11">
    <name type="scientific">Mesoterricola sediminis</name>
    <dbReference type="NCBI Taxonomy" id="2927980"/>
    <lineage>
        <taxon>Bacteria</taxon>
        <taxon>Pseudomonadati</taxon>
        <taxon>Acidobacteriota</taxon>
        <taxon>Holophagae</taxon>
        <taxon>Holophagales</taxon>
        <taxon>Holophagaceae</taxon>
        <taxon>Mesoterricola</taxon>
    </lineage>
</organism>
<evidence type="ECO:0000256" key="2">
    <source>
        <dbReference type="ARBA" id="ARBA00005369"/>
    </source>
</evidence>
<evidence type="ECO:0000256" key="5">
    <source>
        <dbReference type="ARBA" id="ARBA00022490"/>
    </source>
</evidence>
<dbReference type="CDD" id="cd02440">
    <property type="entry name" value="AdoMet_MTases"/>
    <property type="match status" value="1"/>
</dbReference>
<proteinExistence type="inferred from homology"/>
<name>A0AA48KEU7_9BACT</name>
<evidence type="ECO:0000313" key="11">
    <source>
        <dbReference type="Proteomes" id="UP001228113"/>
    </source>
</evidence>
<sequence length="200" mass="20935">MIAEQIRDRGVADPRVLAAMAAVPRHAFLEPALAGLAYADRPLPLGFGQTISQPYIVAFMAEALGLRGGERVLEVGSGCGYMAAVLARLAGSVHGIELEAALVARACRTLAALGGPPVTLRCGDGRFGWPEAAPFDAILASCAAEAIPAAWWDQLAPAGRILLPLERSGRQDLVLARRGPEGPRYLALLPVAFVPLRAPA</sequence>
<comment type="subcellular location">
    <subcellularLocation>
        <location evidence="1">Cytoplasm</location>
    </subcellularLocation>
</comment>
<keyword evidence="5" id="KW-0963">Cytoplasm</keyword>
<dbReference type="Proteomes" id="UP001228113">
    <property type="component" value="Chromosome"/>
</dbReference>
<keyword evidence="8" id="KW-0949">S-adenosyl-L-methionine</keyword>
<dbReference type="GO" id="GO:0005737">
    <property type="term" value="C:cytoplasm"/>
    <property type="evidence" value="ECO:0007669"/>
    <property type="project" value="UniProtKB-SubCell"/>
</dbReference>
<evidence type="ECO:0000256" key="8">
    <source>
        <dbReference type="ARBA" id="ARBA00022691"/>
    </source>
</evidence>
<dbReference type="Gene3D" id="3.40.50.150">
    <property type="entry name" value="Vaccinia Virus protein VP39"/>
    <property type="match status" value="1"/>
</dbReference>
<dbReference type="InterPro" id="IPR029063">
    <property type="entry name" value="SAM-dependent_MTases_sf"/>
</dbReference>
<evidence type="ECO:0000256" key="4">
    <source>
        <dbReference type="ARBA" id="ARBA00013346"/>
    </source>
</evidence>
<reference evidence="10" key="1">
    <citation type="journal article" date="2023" name="Int. J. Syst. Evol. Microbiol.">
        <title>Mesoterricola silvestris gen. nov., sp. nov., Mesoterricola sediminis sp. nov., Geothrix oryzae sp. nov., Geothrix edaphica sp. nov., Geothrix rubra sp. nov., and Geothrix limicola sp. nov., six novel members of Acidobacteriota isolated from soils.</title>
        <authorList>
            <person name="Itoh H."/>
            <person name="Sugisawa Y."/>
            <person name="Mise K."/>
            <person name="Xu Z."/>
            <person name="Kuniyasu M."/>
            <person name="Ushijima N."/>
            <person name="Kawano K."/>
            <person name="Kobayashi E."/>
            <person name="Shiratori Y."/>
            <person name="Masuda Y."/>
            <person name="Senoo K."/>
        </authorList>
    </citation>
    <scope>NUCLEOTIDE SEQUENCE</scope>
    <source>
        <strain evidence="10">W786</strain>
    </source>
</reference>
<dbReference type="EMBL" id="AP027081">
    <property type="protein sequence ID" value="BDU77647.1"/>
    <property type="molecule type" value="Genomic_DNA"/>
</dbReference>
<keyword evidence="7" id="KW-0808">Transferase</keyword>
<protein>
    <recommendedName>
        <fullName evidence="4 9">Protein-L-isoaspartate O-methyltransferase</fullName>
        <ecNumber evidence="3 9">2.1.1.77</ecNumber>
    </recommendedName>
</protein>
<dbReference type="GO" id="GO:0004719">
    <property type="term" value="F:protein-L-isoaspartate (D-aspartate) O-methyltransferase activity"/>
    <property type="evidence" value="ECO:0007669"/>
    <property type="project" value="UniProtKB-UniRule"/>
</dbReference>
<keyword evidence="6" id="KW-0489">Methyltransferase</keyword>
<dbReference type="SUPFAM" id="SSF53335">
    <property type="entry name" value="S-adenosyl-L-methionine-dependent methyltransferases"/>
    <property type="match status" value="1"/>
</dbReference>
<dbReference type="EC" id="2.1.1.77" evidence="3 9"/>
<dbReference type="AlphaFoldDB" id="A0AA48KEU7"/>
<dbReference type="PANTHER" id="PTHR11579">
    <property type="entry name" value="PROTEIN-L-ISOASPARTATE O-METHYLTRANSFERASE"/>
    <property type="match status" value="1"/>
</dbReference>
<evidence type="ECO:0000313" key="10">
    <source>
        <dbReference type="EMBL" id="BDU77647.1"/>
    </source>
</evidence>
<gene>
    <name evidence="10" type="primary">pcm</name>
    <name evidence="10" type="ORF">METESE_26050</name>
</gene>
<dbReference type="PROSITE" id="PS01279">
    <property type="entry name" value="PCMT"/>
    <property type="match status" value="1"/>
</dbReference>
<accession>A0AA48KEU7</accession>
<keyword evidence="11" id="KW-1185">Reference proteome</keyword>
<evidence type="ECO:0000256" key="3">
    <source>
        <dbReference type="ARBA" id="ARBA00011890"/>
    </source>
</evidence>
<dbReference type="GO" id="GO:0030091">
    <property type="term" value="P:protein repair"/>
    <property type="evidence" value="ECO:0007669"/>
    <property type="project" value="UniProtKB-UniRule"/>
</dbReference>
<comment type="similarity">
    <text evidence="2">Belongs to the methyltransferase superfamily. L-isoaspartyl/D-aspartyl protein methyltransferase family.</text>
</comment>
<dbReference type="PANTHER" id="PTHR11579:SF0">
    <property type="entry name" value="PROTEIN-L-ISOASPARTATE(D-ASPARTATE) O-METHYLTRANSFERASE"/>
    <property type="match status" value="1"/>
</dbReference>
<dbReference type="GO" id="GO:0032259">
    <property type="term" value="P:methylation"/>
    <property type="evidence" value="ECO:0007669"/>
    <property type="project" value="UniProtKB-KW"/>
</dbReference>
<dbReference type="KEGG" id="msea:METESE_26050"/>
<evidence type="ECO:0000256" key="1">
    <source>
        <dbReference type="ARBA" id="ARBA00004496"/>
    </source>
</evidence>
<evidence type="ECO:0000256" key="9">
    <source>
        <dbReference type="NCBIfam" id="TIGR00080"/>
    </source>
</evidence>
<evidence type="ECO:0000256" key="7">
    <source>
        <dbReference type="ARBA" id="ARBA00022679"/>
    </source>
</evidence>
<dbReference type="NCBIfam" id="TIGR00080">
    <property type="entry name" value="pimt"/>
    <property type="match status" value="1"/>
</dbReference>
<dbReference type="Pfam" id="PF01135">
    <property type="entry name" value="PCMT"/>
    <property type="match status" value="1"/>
</dbReference>
<evidence type="ECO:0000256" key="6">
    <source>
        <dbReference type="ARBA" id="ARBA00022603"/>
    </source>
</evidence>
<dbReference type="InterPro" id="IPR000682">
    <property type="entry name" value="PCMT"/>
</dbReference>